<organism evidence="3 4">
    <name type="scientific">Trifolium pratense</name>
    <name type="common">Red clover</name>
    <dbReference type="NCBI Taxonomy" id="57577"/>
    <lineage>
        <taxon>Eukaryota</taxon>
        <taxon>Viridiplantae</taxon>
        <taxon>Streptophyta</taxon>
        <taxon>Embryophyta</taxon>
        <taxon>Tracheophyta</taxon>
        <taxon>Spermatophyta</taxon>
        <taxon>Magnoliopsida</taxon>
        <taxon>eudicotyledons</taxon>
        <taxon>Gunneridae</taxon>
        <taxon>Pentapetalae</taxon>
        <taxon>rosids</taxon>
        <taxon>fabids</taxon>
        <taxon>Fabales</taxon>
        <taxon>Fabaceae</taxon>
        <taxon>Papilionoideae</taxon>
        <taxon>50 kb inversion clade</taxon>
        <taxon>NPAAA clade</taxon>
        <taxon>Hologalegina</taxon>
        <taxon>IRL clade</taxon>
        <taxon>Trifolieae</taxon>
        <taxon>Trifolium</taxon>
    </lineage>
</organism>
<dbReference type="InterPro" id="IPR033421">
    <property type="entry name" value="Rit1_DUSP-like"/>
</dbReference>
<dbReference type="Pfam" id="PF17184">
    <property type="entry name" value="Rit1_C"/>
    <property type="match status" value="1"/>
</dbReference>
<dbReference type="PANTHER" id="PTHR31811">
    <property type="entry name" value="TRNA A64-2'-O-RIBOSYLPHOSPHATE TRANSFERASE"/>
    <property type="match status" value="1"/>
</dbReference>
<dbReference type="Proteomes" id="UP000236291">
    <property type="component" value="Unassembled WGS sequence"/>
</dbReference>
<sequence length="566" mass="62877">MIVDSTRRGKRFPDSMSKTIPIWTCVLNRAIAHYRRDFHIDNAAASALPQKSEDFVSNGCGEIAREDGSCDWDCSLHLPLWVPQTEKASIEEHLEEWTQQLKASGADIASLASSLKKPLRPLWISQKTVIWLNEVPHHDSWDFTPIILVSASSSSNNVSQHNRTTSEFSWNYIPGAGDDEESWSRGLSPPLFWNNVYDLINSGPELCNQKVAEIVEKSRVRRAYKGENAPQIRVKSLSHEEPSLSSDITNVEVDTQASEGFDISWLGSTNLAVGASQFATNAVDVDCILNCDRESISVSLPSAEAYLHLPMVSSKFDRFSLLNNLPKAVSFAKLNLNQGKRLLVCCNNGEDISVCVCLSILMSLFDEQGSCRMSVCMCCRCFMVTASVATPSRNLLIKSSKSSLLFDMALKGVAISSSAPEKPLSPQTVIAEDSSQPFAKQVSSCTSGAEEKIANIREQRGFDEVAVVENEFELYDMVETDNFFEGLDDWIDGFCRNTVRGIGTFDDGNSFNTTNVTKWDMRRRLVFVCKFATNARPSRGNLRQVFNFLIGGKCNLQLQEDDGSDE</sequence>
<dbReference type="InterPro" id="IPR033449">
    <property type="entry name" value="Rit1_N"/>
</dbReference>
<dbReference type="Pfam" id="PF04179">
    <property type="entry name" value="Init_tRNA_PT"/>
    <property type="match status" value="2"/>
</dbReference>
<evidence type="ECO:0000259" key="2">
    <source>
        <dbReference type="Pfam" id="PF17184"/>
    </source>
</evidence>
<dbReference type="PANTHER" id="PTHR31811:SF0">
    <property type="entry name" value="TRNA A64-2'-O-RIBOSYLPHOSPHATE TRANSFERASE"/>
    <property type="match status" value="1"/>
</dbReference>
<dbReference type="GO" id="GO:0005737">
    <property type="term" value="C:cytoplasm"/>
    <property type="evidence" value="ECO:0007669"/>
    <property type="project" value="TreeGrafter"/>
</dbReference>
<dbReference type="STRING" id="57577.A0A2K3PP61"/>
<dbReference type="AlphaFoldDB" id="A0A2K3PP61"/>
<gene>
    <name evidence="3" type="ORF">L195_g013821</name>
</gene>
<evidence type="ECO:0000313" key="4">
    <source>
        <dbReference type="Proteomes" id="UP000236291"/>
    </source>
</evidence>
<dbReference type="EMBL" id="ASHM01009065">
    <property type="protein sequence ID" value="PNY17086.1"/>
    <property type="molecule type" value="Genomic_DNA"/>
</dbReference>
<dbReference type="GO" id="GO:0019988">
    <property type="term" value="P:charged-tRNA amino acid modification"/>
    <property type="evidence" value="ECO:0007669"/>
    <property type="project" value="InterPro"/>
</dbReference>
<dbReference type="Gene3D" id="3.90.190.10">
    <property type="entry name" value="Protein tyrosine phosphatase superfamily"/>
    <property type="match status" value="1"/>
</dbReference>
<evidence type="ECO:0000313" key="3">
    <source>
        <dbReference type="EMBL" id="PNY17086.1"/>
    </source>
</evidence>
<reference evidence="3 4" key="1">
    <citation type="journal article" date="2014" name="Am. J. Bot.">
        <title>Genome assembly and annotation for red clover (Trifolium pratense; Fabaceae).</title>
        <authorList>
            <person name="Istvanek J."/>
            <person name="Jaros M."/>
            <person name="Krenek A."/>
            <person name="Repkova J."/>
        </authorList>
    </citation>
    <scope>NUCLEOTIDE SEQUENCE [LARGE SCALE GENOMIC DNA]</scope>
    <source>
        <strain evidence="4">cv. Tatra</strain>
        <tissue evidence="3">Young leaves</tissue>
    </source>
</reference>
<dbReference type="SUPFAM" id="SSF52799">
    <property type="entry name" value="(Phosphotyrosine protein) phosphatases II"/>
    <property type="match status" value="1"/>
</dbReference>
<dbReference type="GO" id="GO:0043399">
    <property type="term" value="F:tRNA adenosine(64)-2'-O-ribosylphosphate transferase activity"/>
    <property type="evidence" value="ECO:0007669"/>
    <property type="project" value="InterPro"/>
</dbReference>
<accession>A0A2K3PP61</accession>
<feature type="domain" description="Rit1 N-terminal" evidence="2">
    <location>
        <begin position="1"/>
        <end position="216"/>
    </location>
</feature>
<comment type="caution">
    <text evidence="3">The sequence shown here is derived from an EMBL/GenBank/DDBJ whole genome shotgun (WGS) entry which is preliminary data.</text>
</comment>
<feature type="domain" description="Rit1 DUSP-like" evidence="1">
    <location>
        <begin position="306"/>
        <end position="372"/>
    </location>
</feature>
<dbReference type="InterPro" id="IPR029021">
    <property type="entry name" value="Prot-tyrosine_phosphatase-like"/>
</dbReference>
<evidence type="ECO:0000259" key="1">
    <source>
        <dbReference type="Pfam" id="PF04179"/>
    </source>
</evidence>
<reference evidence="3 4" key="2">
    <citation type="journal article" date="2017" name="Front. Plant Sci.">
        <title>Gene Classification and Mining of Molecular Markers Useful in Red Clover (Trifolium pratense) Breeding.</title>
        <authorList>
            <person name="Istvanek J."/>
            <person name="Dluhosova J."/>
            <person name="Dluhos P."/>
            <person name="Patkova L."/>
            <person name="Nedelnik J."/>
            <person name="Repkova J."/>
        </authorList>
    </citation>
    <scope>NUCLEOTIDE SEQUENCE [LARGE SCALE GENOMIC DNA]</scope>
    <source>
        <strain evidence="4">cv. Tatra</strain>
        <tissue evidence="3">Young leaves</tissue>
    </source>
</reference>
<protein>
    <submittedName>
        <fullName evidence="3">tRNA A64-2'-O-ribosylphosphate transferase</fullName>
    </submittedName>
</protein>
<keyword evidence="3" id="KW-0808">Transferase</keyword>
<proteinExistence type="predicted"/>
<feature type="domain" description="Rit1 DUSP-like" evidence="1">
    <location>
        <begin position="509"/>
        <end position="549"/>
    </location>
</feature>
<dbReference type="InterPro" id="IPR007306">
    <property type="entry name" value="Rit1"/>
</dbReference>
<name>A0A2K3PP61_TRIPR</name>
<dbReference type="ExpressionAtlas" id="A0A2K3PP61">
    <property type="expression patterns" value="baseline"/>
</dbReference>